<dbReference type="PANTHER" id="PTHR34054">
    <property type="entry name" value="EXPRESSED PROTEIN"/>
    <property type="match status" value="1"/>
</dbReference>
<evidence type="ECO:0000313" key="4">
    <source>
        <dbReference type="Proteomes" id="UP001396334"/>
    </source>
</evidence>
<keyword evidence="2" id="KW-0732">Signal</keyword>
<keyword evidence="4" id="KW-1185">Reference proteome</keyword>
<feature type="transmembrane region" description="Helical" evidence="1">
    <location>
        <begin position="157"/>
        <end position="182"/>
    </location>
</feature>
<reference evidence="3 4" key="1">
    <citation type="journal article" date="2024" name="G3 (Bethesda)">
        <title>Genome assembly of Hibiscus sabdariffa L. provides insights into metabolisms of medicinal natural products.</title>
        <authorList>
            <person name="Kim T."/>
        </authorList>
    </citation>
    <scope>NUCLEOTIDE SEQUENCE [LARGE SCALE GENOMIC DNA]</scope>
    <source>
        <strain evidence="3">TK-2024</strain>
        <tissue evidence="3">Old leaves</tissue>
    </source>
</reference>
<protein>
    <submittedName>
        <fullName evidence="3">Uncharacterized protein</fullName>
    </submittedName>
</protein>
<dbReference type="InterPro" id="IPR045884">
    <property type="entry name" value="At5g59350-like"/>
</dbReference>
<evidence type="ECO:0000256" key="1">
    <source>
        <dbReference type="SAM" id="Phobius"/>
    </source>
</evidence>
<evidence type="ECO:0000256" key="2">
    <source>
        <dbReference type="SAM" id="SignalP"/>
    </source>
</evidence>
<organism evidence="3 4">
    <name type="scientific">Hibiscus sabdariffa</name>
    <name type="common">roselle</name>
    <dbReference type="NCBI Taxonomy" id="183260"/>
    <lineage>
        <taxon>Eukaryota</taxon>
        <taxon>Viridiplantae</taxon>
        <taxon>Streptophyta</taxon>
        <taxon>Embryophyta</taxon>
        <taxon>Tracheophyta</taxon>
        <taxon>Spermatophyta</taxon>
        <taxon>Magnoliopsida</taxon>
        <taxon>eudicotyledons</taxon>
        <taxon>Gunneridae</taxon>
        <taxon>Pentapetalae</taxon>
        <taxon>rosids</taxon>
        <taxon>malvids</taxon>
        <taxon>Malvales</taxon>
        <taxon>Malvaceae</taxon>
        <taxon>Malvoideae</taxon>
        <taxon>Hibiscus</taxon>
    </lineage>
</organism>
<feature type="chain" id="PRO_5046302377" evidence="2">
    <location>
        <begin position="42"/>
        <end position="446"/>
    </location>
</feature>
<sequence length="446" mass="49920">MYQINLPLRSGTCHHLHKMRDQVLIYLLLACLLLAVSQLQGSQIKVEAIEPGKLLSLFLFISCSQPNVLLVVGCNAFIFLFQCQQFTSSSDLEAPCQGYLCITGLKRRRFINPHLNPTQQAITVHHLDTKKMDATASIGMGRYEVNSEAKMKSFSGLGIGLSLVFGCLVLALFAELYYLLWWKKRIASSEVEYDYTNYAKELVQLLCWKKPSTPLHAPTTANNHRDTNGVEPDLELGSTKGLLLMGGFGEEGVESELMRFHNLAGPPRFLFTIKEETKDDLESEDKGSRRRNLNDVMLAMDTPFHSPLSSPPLKSPLGSYYQPQGFNPLFESSTDGELNKLRSSPPPKFKFLRDAEEKLLKRLMLEAEKRVQRNGGSFQDSGVKAVNGATISTEGTMIEGSFLKFIVDKSREPLQYLPQYPSSSSQVLPLASSPITFRPPDKDCMH</sequence>
<keyword evidence="1" id="KW-0812">Transmembrane</keyword>
<evidence type="ECO:0000313" key="3">
    <source>
        <dbReference type="EMBL" id="KAK9022258.1"/>
    </source>
</evidence>
<comment type="caution">
    <text evidence="3">The sequence shown here is derived from an EMBL/GenBank/DDBJ whole genome shotgun (WGS) entry which is preliminary data.</text>
</comment>
<name>A0ABR2SAN6_9ROSI</name>
<accession>A0ABR2SAN6</accession>
<keyword evidence="1" id="KW-1133">Transmembrane helix</keyword>
<dbReference type="EMBL" id="JBBPBN010000015">
    <property type="protein sequence ID" value="KAK9022258.1"/>
    <property type="molecule type" value="Genomic_DNA"/>
</dbReference>
<dbReference type="Proteomes" id="UP001396334">
    <property type="component" value="Unassembled WGS sequence"/>
</dbReference>
<proteinExistence type="predicted"/>
<feature type="transmembrane region" description="Helical" evidence="1">
    <location>
        <begin position="57"/>
        <end position="81"/>
    </location>
</feature>
<keyword evidence="1" id="KW-0472">Membrane</keyword>
<feature type="signal peptide" evidence="2">
    <location>
        <begin position="1"/>
        <end position="41"/>
    </location>
</feature>
<dbReference type="PANTHER" id="PTHR34054:SF6">
    <property type="entry name" value="TRANSMEMBRANE PROTEIN"/>
    <property type="match status" value="1"/>
</dbReference>
<gene>
    <name evidence="3" type="ORF">V6N11_002538</name>
</gene>